<sequence>MLLSLLIIIPFFSSFISLLSFKLKKCIPRYIALISIILTILIAIKIWFFRDLYISQTNHYPNWNYELILPWIPRFGIEFHLAIDSFSIIMIFLTFFLGIISILCAWNEIKRNEGFFYFNLMLVLTGVIGIFIAFDLFLFFFFWEVILVPMYFLIALWGNNKKDKTNAINSANKFFIYSQISGLIMLISILLLVFSYYHNTHILTFNYNLLLFNSIDSNIAYIIMFGFFVSFIIKMPIVPFHGWLSDFHAESAYCGAVDIVGVLLKTAPYALFRYCMTLFPNTIQALAPIAMFLGLFSIFYGSLLAFSQTNIKRLIAYASISHMGLILIAIYSNSEIAFHGLVIQIVSNSLSTAALCILSGQIYKYFQTQNILEMGGFWSKIYWIPAFSLFFALSNLGLPGTGNFIGEFLILFGIFKTYSIVSIIAIISIIFSSIYSLYMIQRIYYGPCNKNYLMFSPNIKEFFVLIILILALFFLGLMPQKILNISKDTISSIYYFQKKFINSISKTRL</sequence>
<dbReference type="PANTHER" id="PTHR43507:SF1">
    <property type="entry name" value="NADH-UBIQUINONE OXIDOREDUCTASE CHAIN 4"/>
    <property type="match status" value="1"/>
</dbReference>
<keyword evidence="13" id="KW-0560">Oxidoreductase</keyword>
<evidence type="ECO:0000259" key="12">
    <source>
        <dbReference type="Pfam" id="PF00361"/>
    </source>
</evidence>
<dbReference type="InterPro" id="IPR010227">
    <property type="entry name" value="NADH_Q_OxRdtase_chainM/4"/>
</dbReference>
<proteinExistence type="inferred from homology"/>
<evidence type="ECO:0000256" key="10">
    <source>
        <dbReference type="ARBA" id="ARBA00032798"/>
    </source>
</evidence>
<dbReference type="GO" id="GO:0003954">
    <property type="term" value="F:NADH dehydrogenase activity"/>
    <property type="evidence" value="ECO:0007669"/>
    <property type="project" value="TreeGrafter"/>
</dbReference>
<dbReference type="GO" id="GO:0008137">
    <property type="term" value="F:NADH dehydrogenase (ubiquinone) activity"/>
    <property type="evidence" value="ECO:0007669"/>
    <property type="project" value="InterPro"/>
</dbReference>
<dbReference type="AlphaFoldDB" id="A0A4D6XGT8"/>
<dbReference type="RefSeq" id="WP_158360476.1">
    <property type="nucleotide sequence ID" value="NZ_CP034897.1"/>
</dbReference>
<dbReference type="OrthoDB" id="9768329at2"/>
<dbReference type="GO" id="GO:0042773">
    <property type="term" value="P:ATP synthesis coupled electron transport"/>
    <property type="evidence" value="ECO:0007669"/>
    <property type="project" value="InterPro"/>
</dbReference>
<reference evidence="13" key="1">
    <citation type="submission" date="2022-11" db="EMBL/GenBank/DDBJ databases">
        <title>The whole genome sequencing of pests is an important tool to study the evolution of the plant-insect interaction and insecticide resistance.</title>
        <authorList>
            <person name="Kananovich Y."/>
        </authorList>
    </citation>
    <scope>NUCLEOTIDE SEQUENCE</scope>
    <source>
        <strain evidence="13">BSU_Aph_2016</strain>
    </source>
</reference>
<organism evidence="13 14">
    <name type="scientific">Buchnera aphidicola</name>
    <name type="common">Aphis craccivora</name>
    <dbReference type="NCBI Taxonomy" id="466616"/>
    <lineage>
        <taxon>Bacteria</taxon>
        <taxon>Pseudomonadati</taxon>
        <taxon>Pseudomonadota</taxon>
        <taxon>Gammaproteobacteria</taxon>
        <taxon>Enterobacterales</taxon>
        <taxon>Erwiniaceae</taxon>
        <taxon>Buchnera</taxon>
    </lineage>
</organism>
<dbReference type="GO" id="GO:0016020">
    <property type="term" value="C:membrane"/>
    <property type="evidence" value="ECO:0007669"/>
    <property type="project" value="UniProtKB-SubCell"/>
</dbReference>
<evidence type="ECO:0000256" key="8">
    <source>
        <dbReference type="ARBA" id="ARBA00025811"/>
    </source>
</evidence>
<evidence type="ECO:0000256" key="7">
    <source>
        <dbReference type="ARBA" id="ARBA00025189"/>
    </source>
</evidence>
<dbReference type="Pfam" id="PF00361">
    <property type="entry name" value="Proton_antipo_M"/>
    <property type="match status" value="1"/>
</dbReference>
<evidence type="ECO:0000256" key="11">
    <source>
        <dbReference type="RuleBase" id="RU000320"/>
    </source>
</evidence>
<dbReference type="InterPro" id="IPR003918">
    <property type="entry name" value="NADH_UbQ_OxRdtase"/>
</dbReference>
<dbReference type="EMBL" id="CP113403">
    <property type="protein sequence ID" value="WAI17933.1"/>
    <property type="molecule type" value="Genomic_DNA"/>
</dbReference>
<name>A0A4D6XGT8_9GAMM</name>
<evidence type="ECO:0000256" key="3">
    <source>
        <dbReference type="ARBA" id="ARBA00019906"/>
    </source>
</evidence>
<evidence type="ECO:0000256" key="2">
    <source>
        <dbReference type="ARBA" id="ARBA00009025"/>
    </source>
</evidence>
<evidence type="ECO:0000256" key="4">
    <source>
        <dbReference type="ARBA" id="ARBA00022692"/>
    </source>
</evidence>
<comment type="subunit">
    <text evidence="8">Composed of 13 different subunits. Subunits NuoA, H, J, K, L, M, N constitute the membrane sector of the complex.</text>
</comment>
<keyword evidence="5" id="KW-1133">Transmembrane helix</keyword>
<keyword evidence="4 11" id="KW-0812">Transmembrane</keyword>
<evidence type="ECO:0000313" key="14">
    <source>
        <dbReference type="Proteomes" id="UP001163441"/>
    </source>
</evidence>
<dbReference type="GO" id="GO:0012505">
    <property type="term" value="C:endomembrane system"/>
    <property type="evidence" value="ECO:0007669"/>
    <property type="project" value="UniProtKB-SubCell"/>
</dbReference>
<dbReference type="NCBIfam" id="TIGR01972">
    <property type="entry name" value="NDH_I_M"/>
    <property type="match status" value="1"/>
</dbReference>
<dbReference type="PANTHER" id="PTHR43507">
    <property type="entry name" value="NADH-UBIQUINONE OXIDOREDUCTASE CHAIN 4"/>
    <property type="match status" value="1"/>
</dbReference>
<comment type="function">
    <text evidence="7">NDH-1 shuttles electrons from NADH, via FMN and iron-sulfur (Fe-S) centers, to quinones in the respiratory chain. Couples the redox reaction to proton translocation (for every two electrons transferred, four hydrogen ions are translocated across the cytoplasmic membrane), and thus conserves the redox energy in a proton gradient.</text>
</comment>
<dbReference type="GO" id="GO:0015990">
    <property type="term" value="P:electron transport coupled proton transport"/>
    <property type="evidence" value="ECO:0007669"/>
    <property type="project" value="TreeGrafter"/>
</dbReference>
<accession>A0A4D6XGT8</accession>
<evidence type="ECO:0000256" key="1">
    <source>
        <dbReference type="ARBA" id="ARBA00004127"/>
    </source>
</evidence>
<feature type="domain" description="NADH:quinone oxidoreductase/Mrp antiporter transmembrane" evidence="12">
    <location>
        <begin position="134"/>
        <end position="431"/>
    </location>
</feature>
<gene>
    <name evidence="13" type="ORF">OWM53_00840</name>
</gene>
<comment type="subcellular location">
    <subcellularLocation>
        <location evidence="1">Endomembrane system</location>
        <topology evidence="1">Multi-pass membrane protein</topology>
    </subcellularLocation>
    <subcellularLocation>
        <location evidence="11">Membrane</location>
        <topology evidence="11">Multi-pass membrane protein</topology>
    </subcellularLocation>
</comment>
<evidence type="ECO:0000256" key="6">
    <source>
        <dbReference type="ARBA" id="ARBA00023136"/>
    </source>
</evidence>
<dbReference type="PRINTS" id="PR01437">
    <property type="entry name" value="NUOXDRDTASE4"/>
</dbReference>
<dbReference type="Proteomes" id="UP001163441">
    <property type="component" value="Chromosome"/>
</dbReference>
<dbReference type="InterPro" id="IPR001750">
    <property type="entry name" value="ND/Mrp_TM"/>
</dbReference>
<dbReference type="GO" id="GO:0048039">
    <property type="term" value="F:ubiquinone binding"/>
    <property type="evidence" value="ECO:0007669"/>
    <property type="project" value="TreeGrafter"/>
</dbReference>
<evidence type="ECO:0000256" key="9">
    <source>
        <dbReference type="ARBA" id="ARBA00031584"/>
    </source>
</evidence>
<comment type="similarity">
    <text evidence="2">Belongs to the complex I subunit 4 family.</text>
</comment>
<evidence type="ECO:0000313" key="13">
    <source>
        <dbReference type="EMBL" id="WAI17933.1"/>
    </source>
</evidence>
<keyword evidence="6" id="KW-0472">Membrane</keyword>
<protein>
    <recommendedName>
        <fullName evidence="3">NADH-quinone oxidoreductase subunit M</fullName>
    </recommendedName>
    <alternativeName>
        <fullName evidence="9">NADH dehydrogenase I subunit M</fullName>
    </alternativeName>
    <alternativeName>
        <fullName evidence="10">NDH-1 subunit M</fullName>
    </alternativeName>
</protein>
<evidence type="ECO:0000256" key="5">
    <source>
        <dbReference type="ARBA" id="ARBA00022989"/>
    </source>
</evidence>